<feature type="compositionally biased region" description="Basic and acidic residues" evidence="1">
    <location>
        <begin position="149"/>
        <end position="162"/>
    </location>
</feature>
<dbReference type="EMBL" id="JAZDRO010000002">
    <property type="protein sequence ID" value="MEE2566225.1"/>
    <property type="molecule type" value="Genomic_DNA"/>
</dbReference>
<comment type="caution">
    <text evidence="3">The sequence shown here is derived from an EMBL/GenBank/DDBJ whole genome shotgun (WGS) entry which is preliminary data.</text>
</comment>
<evidence type="ECO:0000313" key="4">
    <source>
        <dbReference type="Proteomes" id="UP001310692"/>
    </source>
</evidence>
<accession>A0ABU7LXG6</accession>
<evidence type="ECO:0000313" key="3">
    <source>
        <dbReference type="EMBL" id="MEE2566225.1"/>
    </source>
</evidence>
<evidence type="ECO:0000256" key="1">
    <source>
        <dbReference type="SAM" id="MobiDB-lite"/>
    </source>
</evidence>
<keyword evidence="4" id="KW-1185">Reference proteome</keyword>
<evidence type="ECO:0000259" key="2">
    <source>
        <dbReference type="Pfam" id="PF13763"/>
    </source>
</evidence>
<feature type="compositionally biased region" description="Basic residues" evidence="1">
    <location>
        <begin position="1"/>
        <end position="10"/>
    </location>
</feature>
<feature type="region of interest" description="Disordered" evidence="1">
    <location>
        <begin position="1"/>
        <end position="30"/>
    </location>
</feature>
<sequence>MKRQRGRGRGKPGGGNQGNRSFESNGPEVKIRGNAATIYEKYMQLARDATSSGDRVRAENLQQHAEHYFRILQATQPQRRDNSNDDDSDDNSSDRDNDARGDNRNDNRGRNRHDGNRNDNRGRNRNESVRDDDNEGDNTLETSGRGRKRNGDETADEQERPQRRQRRQSRPERDPLEVVNPEGEQPDTAQPTEMGEDQPKPKARRGRKPKSADDGAAQKALDDASDAADSKPGEAA</sequence>
<feature type="region of interest" description="Disordered" evidence="1">
    <location>
        <begin position="47"/>
        <end position="236"/>
    </location>
</feature>
<dbReference type="Pfam" id="PF13763">
    <property type="entry name" value="DUF4167"/>
    <property type="match status" value="1"/>
</dbReference>
<reference evidence="3 4" key="1">
    <citation type="submission" date="2024-01" db="EMBL/GenBank/DDBJ databases">
        <title>Hyphobacterium bacterium isolated from marine sediment.</title>
        <authorList>
            <person name="Zhao S."/>
        </authorList>
    </citation>
    <scope>NUCLEOTIDE SEQUENCE [LARGE SCALE GENOMIC DNA]</scope>
    <source>
        <strain evidence="3 4">Y60-23</strain>
    </source>
</reference>
<feature type="compositionally biased region" description="Basic and acidic residues" evidence="1">
    <location>
        <begin position="92"/>
        <end position="131"/>
    </location>
</feature>
<feature type="domain" description="DUF4167" evidence="2">
    <location>
        <begin position="3"/>
        <end position="78"/>
    </location>
</feature>
<organism evidence="3 4">
    <name type="scientific">Hyphobacterium marinum</name>
    <dbReference type="NCBI Taxonomy" id="3116574"/>
    <lineage>
        <taxon>Bacteria</taxon>
        <taxon>Pseudomonadati</taxon>
        <taxon>Pseudomonadota</taxon>
        <taxon>Alphaproteobacteria</taxon>
        <taxon>Maricaulales</taxon>
        <taxon>Maricaulaceae</taxon>
        <taxon>Hyphobacterium</taxon>
    </lineage>
</organism>
<proteinExistence type="predicted"/>
<dbReference type="InterPro" id="IPR025430">
    <property type="entry name" value="DUF4167"/>
</dbReference>
<protein>
    <submittedName>
        <fullName evidence="3">DUF4167 domain-containing protein</fullName>
    </submittedName>
</protein>
<dbReference type="RefSeq" id="WP_330195765.1">
    <property type="nucleotide sequence ID" value="NZ_JAZDRO010000002.1"/>
</dbReference>
<feature type="compositionally biased region" description="Basic and acidic residues" evidence="1">
    <location>
        <begin position="54"/>
        <end position="69"/>
    </location>
</feature>
<gene>
    <name evidence="3" type="ORF">V0U35_05985</name>
</gene>
<name>A0ABU7LXG6_9PROT</name>
<dbReference type="Proteomes" id="UP001310692">
    <property type="component" value="Unassembled WGS sequence"/>
</dbReference>